<dbReference type="Pfam" id="PF00288">
    <property type="entry name" value="GHMP_kinases_N"/>
    <property type="match status" value="1"/>
</dbReference>
<dbReference type="AlphaFoldDB" id="A9WU43"/>
<evidence type="ECO:0000256" key="6">
    <source>
        <dbReference type="ARBA" id="ARBA00022777"/>
    </source>
</evidence>
<organism evidence="12 13">
    <name type="scientific">Renibacterium salmoninarum (strain ATCC 33209 / DSM 20767 / JCM 11484 / NBRC 15589 / NCIMB 2235)</name>
    <dbReference type="NCBI Taxonomy" id="288705"/>
    <lineage>
        <taxon>Bacteria</taxon>
        <taxon>Bacillati</taxon>
        <taxon>Actinomycetota</taxon>
        <taxon>Actinomycetes</taxon>
        <taxon>Micrococcales</taxon>
        <taxon>Micrococcaceae</taxon>
        <taxon>Renibacterium</taxon>
    </lineage>
</organism>
<evidence type="ECO:0000256" key="2">
    <source>
        <dbReference type="ARBA" id="ARBA00012052"/>
    </source>
</evidence>
<evidence type="ECO:0000256" key="3">
    <source>
        <dbReference type="ARBA" id="ARBA00017473"/>
    </source>
</evidence>
<dbReference type="InterPro" id="IPR020568">
    <property type="entry name" value="Ribosomal_Su5_D2-typ_SF"/>
</dbReference>
<accession>A9WU43</accession>
<dbReference type="PIRSF" id="PIRSF010376">
    <property type="entry name" value="IspE"/>
    <property type="match status" value="1"/>
</dbReference>
<dbReference type="UniPathway" id="UPA00056">
    <property type="reaction ID" value="UER00094"/>
</dbReference>
<evidence type="ECO:0000313" key="12">
    <source>
        <dbReference type="EMBL" id="ABY24714.1"/>
    </source>
</evidence>
<keyword evidence="9" id="KW-0414">Isoprene biosynthesis</keyword>
<feature type="domain" description="GHMP kinase C-terminal" evidence="11">
    <location>
        <begin position="253"/>
        <end position="328"/>
    </location>
</feature>
<dbReference type="HAMAP" id="MF_00061">
    <property type="entry name" value="IspE"/>
    <property type="match status" value="1"/>
</dbReference>
<feature type="domain" description="GHMP kinase N-terminal" evidence="10">
    <location>
        <begin position="113"/>
        <end position="191"/>
    </location>
</feature>
<gene>
    <name evidence="9" type="primary">ispE</name>
    <name evidence="12" type="ordered locus">RSal33209_2993</name>
</gene>
<comment type="similarity">
    <text evidence="1 9">Belongs to the GHMP kinase family. IspE subfamily.</text>
</comment>
<dbReference type="KEGG" id="rsa:RSal33209_2993"/>
<dbReference type="STRING" id="288705.RSal33209_2993"/>
<feature type="active site" evidence="9">
    <location>
        <position position="48"/>
    </location>
</feature>
<evidence type="ECO:0000256" key="9">
    <source>
        <dbReference type="HAMAP-Rule" id="MF_00061"/>
    </source>
</evidence>
<keyword evidence="7 9" id="KW-0067">ATP-binding</keyword>
<dbReference type="InterPro" id="IPR006204">
    <property type="entry name" value="GHMP_kinase_N_dom"/>
</dbReference>
<comment type="pathway">
    <text evidence="9">Isoprenoid biosynthesis; isopentenyl diphosphate biosynthesis via DXP pathway; isopentenyl diphosphate from 1-deoxy-D-xylulose 5-phosphate: step 3/6.</text>
</comment>
<sequence length="349" mass="35701">MGPELSRTCRASWMHRPRCHKLGAMTPSLATSEGGTRSRTVRAKAPGKINVSLSVGPLRADGYHSVASVYLAVSLYEEVSATSVAGDEITVSLRQNDASTLASDAAVPLDESNLAVRAARLMADVTEHPTGLHLEIAKRVPVAGGMGGGSADAAATLLACDASWGSGLSREELAHLAAELGADVPFALLGGAAVGLGVGDELTPALAPGPLHWALVLADFGLSTPTVFTALDRLRVTKGVEPSEPEGINPRILQALRSGDAAGLAQVLGNDLQPAALKLAPQLADVIDQGAEYGALASLVSGSGPTVAMLARDENHAIELADRLAEAGQNALAVHSPVHGAKIVSDLTR</sequence>
<evidence type="ECO:0000259" key="10">
    <source>
        <dbReference type="Pfam" id="PF00288"/>
    </source>
</evidence>
<evidence type="ECO:0000256" key="5">
    <source>
        <dbReference type="ARBA" id="ARBA00022741"/>
    </source>
</evidence>
<comment type="catalytic activity">
    <reaction evidence="9">
        <text>4-CDP-2-C-methyl-D-erythritol + ATP = 4-CDP-2-C-methyl-D-erythritol 2-phosphate + ADP + H(+)</text>
        <dbReference type="Rhea" id="RHEA:18437"/>
        <dbReference type="ChEBI" id="CHEBI:15378"/>
        <dbReference type="ChEBI" id="CHEBI:30616"/>
        <dbReference type="ChEBI" id="CHEBI:57823"/>
        <dbReference type="ChEBI" id="CHEBI:57919"/>
        <dbReference type="ChEBI" id="CHEBI:456216"/>
        <dbReference type="EC" id="2.7.1.148"/>
    </reaction>
</comment>
<dbReference type="EC" id="2.7.1.148" evidence="2 9"/>
<dbReference type="Proteomes" id="UP000002007">
    <property type="component" value="Chromosome"/>
</dbReference>
<dbReference type="Gene3D" id="3.30.230.10">
    <property type="match status" value="1"/>
</dbReference>
<dbReference type="GO" id="GO:0005524">
    <property type="term" value="F:ATP binding"/>
    <property type="evidence" value="ECO:0007669"/>
    <property type="project" value="UniProtKB-UniRule"/>
</dbReference>
<dbReference type="InterPro" id="IPR013750">
    <property type="entry name" value="GHMP_kinase_C_dom"/>
</dbReference>
<dbReference type="GO" id="GO:0016114">
    <property type="term" value="P:terpenoid biosynthetic process"/>
    <property type="evidence" value="ECO:0007669"/>
    <property type="project" value="UniProtKB-UniRule"/>
</dbReference>
<dbReference type="Pfam" id="PF08544">
    <property type="entry name" value="GHMP_kinases_C"/>
    <property type="match status" value="1"/>
</dbReference>
<evidence type="ECO:0000256" key="1">
    <source>
        <dbReference type="ARBA" id="ARBA00009684"/>
    </source>
</evidence>
<comment type="function">
    <text evidence="9">Catalyzes the phosphorylation of the position 2 hydroxy group of 4-diphosphocytidyl-2C-methyl-D-erythritol.</text>
</comment>
<dbReference type="SUPFAM" id="SSF54211">
    <property type="entry name" value="Ribosomal protein S5 domain 2-like"/>
    <property type="match status" value="1"/>
</dbReference>
<dbReference type="NCBIfam" id="NF002870">
    <property type="entry name" value="PRK03188.1"/>
    <property type="match status" value="1"/>
</dbReference>
<evidence type="ECO:0000313" key="13">
    <source>
        <dbReference type="Proteomes" id="UP000002007"/>
    </source>
</evidence>
<keyword evidence="4 9" id="KW-0808">Transferase</keyword>
<dbReference type="PANTHER" id="PTHR43527:SF2">
    <property type="entry name" value="4-DIPHOSPHOCYTIDYL-2-C-METHYL-D-ERYTHRITOL KINASE, CHLOROPLASTIC"/>
    <property type="match status" value="1"/>
</dbReference>
<name>A9WU43_RENSM</name>
<keyword evidence="6 9" id="KW-0418">Kinase</keyword>
<keyword evidence="13" id="KW-1185">Reference proteome</keyword>
<dbReference type="NCBIfam" id="TIGR00154">
    <property type="entry name" value="ispE"/>
    <property type="match status" value="1"/>
</dbReference>
<dbReference type="InterPro" id="IPR036554">
    <property type="entry name" value="GHMP_kinase_C_sf"/>
</dbReference>
<feature type="active site" evidence="9">
    <location>
        <position position="183"/>
    </location>
</feature>
<dbReference type="Gene3D" id="3.30.70.890">
    <property type="entry name" value="GHMP kinase, C-terminal domain"/>
    <property type="match status" value="1"/>
</dbReference>
<dbReference type="SMR" id="A9WU43"/>
<dbReference type="InterPro" id="IPR014721">
    <property type="entry name" value="Ribsml_uS5_D2-typ_fold_subgr"/>
</dbReference>
<dbReference type="SUPFAM" id="SSF55060">
    <property type="entry name" value="GHMP Kinase, C-terminal domain"/>
    <property type="match status" value="1"/>
</dbReference>
<dbReference type="PANTHER" id="PTHR43527">
    <property type="entry name" value="4-DIPHOSPHOCYTIDYL-2-C-METHYL-D-ERYTHRITOL KINASE, CHLOROPLASTIC"/>
    <property type="match status" value="1"/>
</dbReference>
<protein>
    <recommendedName>
        <fullName evidence="3 9">4-diphosphocytidyl-2-C-methyl-D-erythritol kinase</fullName>
        <shortName evidence="9">CMK</shortName>
        <ecNumber evidence="2 9">2.7.1.148</ecNumber>
    </recommendedName>
    <alternativeName>
        <fullName evidence="8 9">4-(cytidine-5'-diphospho)-2-C-methyl-D-erythritol kinase</fullName>
    </alternativeName>
</protein>
<dbReference type="GO" id="GO:0019288">
    <property type="term" value="P:isopentenyl diphosphate biosynthetic process, methylerythritol 4-phosphate pathway"/>
    <property type="evidence" value="ECO:0007669"/>
    <property type="project" value="UniProtKB-UniRule"/>
</dbReference>
<dbReference type="GO" id="GO:0050515">
    <property type="term" value="F:4-(cytidine 5'-diphospho)-2-C-methyl-D-erythritol kinase activity"/>
    <property type="evidence" value="ECO:0007669"/>
    <property type="project" value="UniProtKB-UniRule"/>
</dbReference>
<dbReference type="eggNOG" id="COG1947">
    <property type="taxonomic scope" value="Bacteria"/>
</dbReference>
<keyword evidence="5 9" id="KW-0547">Nucleotide-binding</keyword>
<feature type="binding site" evidence="9">
    <location>
        <begin position="141"/>
        <end position="151"/>
    </location>
    <ligand>
        <name>ATP</name>
        <dbReference type="ChEBI" id="CHEBI:30616"/>
    </ligand>
</feature>
<evidence type="ECO:0000256" key="4">
    <source>
        <dbReference type="ARBA" id="ARBA00022679"/>
    </source>
</evidence>
<dbReference type="EMBL" id="CP000910">
    <property type="protein sequence ID" value="ABY24714.1"/>
    <property type="molecule type" value="Genomic_DNA"/>
</dbReference>
<evidence type="ECO:0000256" key="7">
    <source>
        <dbReference type="ARBA" id="ARBA00022840"/>
    </source>
</evidence>
<evidence type="ECO:0000259" key="11">
    <source>
        <dbReference type="Pfam" id="PF08544"/>
    </source>
</evidence>
<dbReference type="HOGENOM" id="CLU_053057_1_1_11"/>
<evidence type="ECO:0000256" key="8">
    <source>
        <dbReference type="ARBA" id="ARBA00032554"/>
    </source>
</evidence>
<reference evidence="13" key="1">
    <citation type="journal article" date="2008" name="J. Bacteriol.">
        <title>Genome sequence of the fish pathogen Renibacterium salmoninarum suggests reductive evolution away from an environmental Arthrobacter ancestor.</title>
        <authorList>
            <person name="Wiens G.D."/>
            <person name="Rockey D.D."/>
            <person name="Wu Z."/>
            <person name="Chang J."/>
            <person name="Levy R."/>
            <person name="Crane S."/>
            <person name="Chen D.S."/>
            <person name="Capri G.R."/>
            <person name="Burnett J.R."/>
            <person name="Sudheesh P.S."/>
            <person name="Schipma M.J."/>
            <person name="Burd H."/>
            <person name="Bhattacharyya A."/>
            <person name="Rhodes L.D."/>
            <person name="Kaul R."/>
            <person name="Strom M.S."/>
        </authorList>
    </citation>
    <scope>NUCLEOTIDE SEQUENCE [LARGE SCALE GENOMIC DNA]</scope>
    <source>
        <strain evidence="13">ATCC 33209 / DSM 20767 / JCM 11484 / NBRC 15589 / NCIMB 2235</strain>
    </source>
</reference>
<dbReference type="InterPro" id="IPR004424">
    <property type="entry name" value="IspE"/>
</dbReference>
<proteinExistence type="inferred from homology"/>